<dbReference type="PANTHER" id="PTHR33744:SF1">
    <property type="entry name" value="DNA-BINDING TRANSCRIPTIONAL ACTIVATOR ADER"/>
    <property type="match status" value="1"/>
</dbReference>
<evidence type="ECO:0000256" key="1">
    <source>
        <dbReference type="ARBA" id="ARBA00006754"/>
    </source>
</evidence>
<dbReference type="Pfam" id="PF17853">
    <property type="entry name" value="GGDEF_2"/>
    <property type="match status" value="1"/>
</dbReference>
<feature type="domain" description="Purine catabolism PurC-like" evidence="2">
    <location>
        <begin position="5"/>
        <end position="124"/>
    </location>
</feature>
<evidence type="ECO:0000259" key="4">
    <source>
        <dbReference type="Pfam" id="PF17853"/>
    </source>
</evidence>
<dbReference type="Pfam" id="PF13556">
    <property type="entry name" value="HTH_30"/>
    <property type="match status" value="1"/>
</dbReference>
<accession>A0AAW5K7P6</accession>
<protein>
    <submittedName>
        <fullName evidence="5">PucR family transcriptional regulator ligand-binding domain-containing protein</fullName>
    </submittedName>
</protein>
<keyword evidence="6" id="KW-1185">Reference proteome</keyword>
<dbReference type="RefSeq" id="WP_008712677.1">
    <property type="nucleotide sequence ID" value="NZ_CABKQM010000008.1"/>
</dbReference>
<proteinExistence type="inferred from homology"/>
<organism evidence="5 6">
    <name type="scientific">Cloacibacillus evryensis</name>
    <dbReference type="NCBI Taxonomy" id="508460"/>
    <lineage>
        <taxon>Bacteria</taxon>
        <taxon>Thermotogati</taxon>
        <taxon>Synergistota</taxon>
        <taxon>Synergistia</taxon>
        <taxon>Synergistales</taxon>
        <taxon>Synergistaceae</taxon>
        <taxon>Cloacibacillus</taxon>
    </lineage>
</organism>
<dbReference type="InterPro" id="IPR041522">
    <property type="entry name" value="CdaR_GGDEF"/>
</dbReference>
<evidence type="ECO:0000313" key="5">
    <source>
        <dbReference type="EMBL" id="MCQ4813898.1"/>
    </source>
</evidence>
<dbReference type="PANTHER" id="PTHR33744">
    <property type="entry name" value="CARBOHYDRATE DIACID REGULATOR"/>
    <property type="match status" value="1"/>
</dbReference>
<feature type="domain" description="CdaR GGDEF-like" evidence="4">
    <location>
        <begin position="279"/>
        <end position="418"/>
    </location>
</feature>
<dbReference type="InterPro" id="IPR051448">
    <property type="entry name" value="CdaR-like_regulators"/>
</dbReference>
<dbReference type="InterPro" id="IPR025736">
    <property type="entry name" value="PucR_C-HTH_dom"/>
</dbReference>
<dbReference type="AlphaFoldDB" id="A0AAW5K7P6"/>
<comment type="similarity">
    <text evidence="1">Belongs to the CdaR family.</text>
</comment>
<dbReference type="EMBL" id="JANFYT010000009">
    <property type="protein sequence ID" value="MCQ4813898.1"/>
    <property type="molecule type" value="Genomic_DNA"/>
</dbReference>
<dbReference type="Proteomes" id="UP001205919">
    <property type="component" value="Unassembled WGS sequence"/>
</dbReference>
<sequence>MTIEELIALPSLSGLRLLAGEQGVHRRISSVTVVDTPDGAAWIKGSEFVITTAFALKDDSRGLTKLIRQLYGNDASGLGVKTGRFIKSIPQEALDTANELGFPLVFIPDEYAFRDVINPALSMIVNRQSALLDQSAKIHQKFLELAVNNNSVPEILQTLKSLLGQSAVFVDIHFRQFYYSDYDSPLARQMQRISFDEFSAELFPQYRCLPVANKSENFGCIVTERESEPELEESVAQTAVEYACIVLILRAQTRISNQHIEEKYRDAFLEDLLLNNVKTENEIHNRAQLYGWNFPNGGLVAVIDINNIKKYYVEDIDPQTNERLEEITQNIFGASIRGMLYIFPNAKYYKQSDLIVFIISPEKYERSLIELRLETVFRNIREQIAGEASFTITMGVGDYVDNIKDIHQSYSQARTSINIGYKLERFDCILFYNRMGIYRLLTAVAGTEESEDFDRRYIRPLSDYDAKYHTALLETLEAVAACGWNLKKAGEMLFIHYNSAKYRFSKICEILDTDLHDPEQRLAAEIALKMRMINNNRWS</sequence>
<gene>
    <name evidence="5" type="ORF">NE630_05570</name>
</gene>
<evidence type="ECO:0000259" key="2">
    <source>
        <dbReference type="Pfam" id="PF07905"/>
    </source>
</evidence>
<evidence type="ECO:0000313" key="6">
    <source>
        <dbReference type="Proteomes" id="UP001205919"/>
    </source>
</evidence>
<dbReference type="Pfam" id="PF07905">
    <property type="entry name" value="PucR"/>
    <property type="match status" value="1"/>
</dbReference>
<dbReference type="InterPro" id="IPR012914">
    <property type="entry name" value="PucR_dom"/>
</dbReference>
<name>A0AAW5K7P6_9BACT</name>
<feature type="domain" description="PucR C-terminal helix-turn-helix" evidence="3">
    <location>
        <begin position="472"/>
        <end position="529"/>
    </location>
</feature>
<comment type="caution">
    <text evidence="5">The sequence shown here is derived from an EMBL/GenBank/DDBJ whole genome shotgun (WGS) entry which is preliminary data.</text>
</comment>
<evidence type="ECO:0000259" key="3">
    <source>
        <dbReference type="Pfam" id="PF13556"/>
    </source>
</evidence>
<dbReference type="InterPro" id="IPR042070">
    <property type="entry name" value="PucR_C-HTH_sf"/>
</dbReference>
<reference evidence="5 6" key="1">
    <citation type="submission" date="2022-06" db="EMBL/GenBank/DDBJ databases">
        <title>Isolation of gut microbiota from human fecal samples.</title>
        <authorList>
            <person name="Pamer E.G."/>
            <person name="Barat B."/>
            <person name="Waligurski E."/>
            <person name="Medina S."/>
            <person name="Paddock L."/>
            <person name="Mostad J."/>
        </authorList>
    </citation>
    <scope>NUCLEOTIDE SEQUENCE [LARGE SCALE GENOMIC DNA]</scope>
    <source>
        <strain evidence="5 6">DFI.9.90</strain>
    </source>
</reference>
<dbReference type="Gene3D" id="1.10.10.2840">
    <property type="entry name" value="PucR C-terminal helix-turn-helix domain"/>
    <property type="match status" value="1"/>
</dbReference>